<feature type="domain" description="Dynein heavy chain hydrolytic ATP-binding dynein motor region" evidence="17">
    <location>
        <begin position="1898"/>
        <end position="2075"/>
    </location>
</feature>
<dbReference type="PANTHER" id="PTHR46532">
    <property type="entry name" value="MALE FERTILITY FACTOR KL5"/>
    <property type="match status" value="1"/>
</dbReference>
<dbReference type="InterPro" id="IPR035706">
    <property type="entry name" value="AAA_9"/>
</dbReference>
<keyword evidence="4" id="KW-0493">Microtubule</keyword>
<dbReference type="SUPFAM" id="SSF52540">
    <property type="entry name" value="P-loop containing nucleoside triphosphate hydrolases"/>
    <property type="match status" value="2"/>
</dbReference>
<evidence type="ECO:0000313" key="22">
    <source>
        <dbReference type="Proteomes" id="UP000050790"/>
    </source>
</evidence>
<evidence type="ECO:0000259" key="16">
    <source>
        <dbReference type="Pfam" id="PF08393"/>
    </source>
</evidence>
<evidence type="ECO:0000256" key="7">
    <source>
        <dbReference type="ARBA" id="ARBA00022840"/>
    </source>
</evidence>
<evidence type="ECO:0000256" key="8">
    <source>
        <dbReference type="ARBA" id="ARBA00023017"/>
    </source>
</evidence>
<evidence type="ECO:0000313" key="23">
    <source>
        <dbReference type="WBParaSite" id="SMRG1_2320.1"/>
    </source>
</evidence>
<dbReference type="FunFam" id="1.20.140.100:FF:000003">
    <property type="entry name" value="Dynein, axonemal, heavy chain 5"/>
    <property type="match status" value="1"/>
</dbReference>
<dbReference type="Proteomes" id="UP000050790">
    <property type="component" value="Unassembled WGS sequence"/>
</dbReference>
<dbReference type="GO" id="GO:0005524">
    <property type="term" value="F:ATP binding"/>
    <property type="evidence" value="ECO:0007669"/>
    <property type="project" value="UniProtKB-KW"/>
</dbReference>
<feature type="domain" description="Dynein heavy chain tail" evidence="15">
    <location>
        <begin position="260"/>
        <end position="810"/>
    </location>
</feature>
<dbReference type="GO" id="GO:0005874">
    <property type="term" value="C:microtubule"/>
    <property type="evidence" value="ECO:0007669"/>
    <property type="project" value="UniProtKB-KW"/>
</dbReference>
<dbReference type="Gene3D" id="1.10.8.1220">
    <property type="match status" value="1"/>
</dbReference>
<comment type="similarity">
    <text evidence="2">Belongs to the dynein heavy chain family.</text>
</comment>
<dbReference type="Gene3D" id="1.20.920.30">
    <property type="match status" value="1"/>
</dbReference>
<dbReference type="FunFam" id="1.10.8.1220:FF:000001">
    <property type="entry name" value="Dynein axonemal heavy chain 5"/>
    <property type="match status" value="1"/>
</dbReference>
<dbReference type="Pfam" id="PF08385">
    <property type="entry name" value="DHC_N1"/>
    <property type="match status" value="1"/>
</dbReference>
<dbReference type="InterPro" id="IPR024743">
    <property type="entry name" value="Dynein_HC_stalk"/>
</dbReference>
<dbReference type="Gene3D" id="3.40.50.300">
    <property type="entry name" value="P-loop containing nucleotide triphosphate hydrolases"/>
    <property type="match status" value="3"/>
</dbReference>
<dbReference type="FunFam" id="3.40.50.300:FF:002141">
    <property type="entry name" value="Dynein heavy chain"/>
    <property type="match status" value="1"/>
</dbReference>
<dbReference type="InterPro" id="IPR041589">
    <property type="entry name" value="DNAH3_AAA_lid_1"/>
</dbReference>
<evidence type="ECO:0000256" key="5">
    <source>
        <dbReference type="ARBA" id="ARBA00022737"/>
    </source>
</evidence>
<evidence type="ECO:0000256" key="12">
    <source>
        <dbReference type="ARBA" id="ARBA00023212"/>
    </source>
</evidence>
<keyword evidence="13" id="KW-0966">Cell projection</keyword>
<dbReference type="WBParaSite" id="SMRG1_2320.1">
    <property type="protein sequence ID" value="SMRG1_2320.1"/>
    <property type="gene ID" value="SMRG1_2320"/>
</dbReference>
<dbReference type="Gene3D" id="6.10.140.1060">
    <property type="match status" value="1"/>
</dbReference>
<feature type="domain" description="Dynein heavy chain 3 AAA+ lid" evidence="21">
    <location>
        <begin position="2105"/>
        <end position="2185"/>
    </location>
</feature>
<evidence type="ECO:0000256" key="3">
    <source>
        <dbReference type="ARBA" id="ARBA00022490"/>
    </source>
</evidence>
<protein>
    <submittedName>
        <fullName evidence="23">Uncharacterized protein</fullName>
    </submittedName>
</protein>
<keyword evidence="3" id="KW-0963">Cytoplasm</keyword>
<dbReference type="InterPro" id="IPR013602">
    <property type="entry name" value="Dynein_heavy_linker"/>
</dbReference>
<dbReference type="FunFam" id="3.40.50.300:FF:000049">
    <property type="entry name" value="Dynein, axonemal, heavy chain 5"/>
    <property type="match status" value="1"/>
</dbReference>
<evidence type="ECO:0000259" key="15">
    <source>
        <dbReference type="Pfam" id="PF08385"/>
    </source>
</evidence>
<dbReference type="Pfam" id="PF12780">
    <property type="entry name" value="AAA_8"/>
    <property type="match status" value="1"/>
</dbReference>
<reference evidence="23" key="1">
    <citation type="submission" date="2023-11" db="UniProtKB">
        <authorList>
            <consortium name="WormBaseParasite"/>
        </authorList>
    </citation>
    <scope>IDENTIFICATION</scope>
</reference>
<evidence type="ECO:0000259" key="18">
    <source>
        <dbReference type="Pfam" id="PF12777"/>
    </source>
</evidence>
<dbReference type="FunFam" id="1.20.920.30:FF:000004">
    <property type="entry name" value="Dynein axonemal heavy chain 5"/>
    <property type="match status" value="1"/>
</dbReference>
<feature type="domain" description="Dynein heavy chain linker" evidence="16">
    <location>
        <begin position="1358"/>
        <end position="1763"/>
    </location>
</feature>
<evidence type="ECO:0000256" key="1">
    <source>
        <dbReference type="ARBA" id="ARBA00004430"/>
    </source>
</evidence>
<dbReference type="Gene3D" id="1.10.287.2620">
    <property type="match status" value="1"/>
</dbReference>
<comment type="subcellular location">
    <subcellularLocation>
        <location evidence="1">Cytoplasm</location>
        <location evidence="1">Cytoskeleton</location>
        <location evidence="1">Cilium axoneme</location>
    </subcellularLocation>
</comment>
<dbReference type="Gene3D" id="1.20.140.100">
    <property type="entry name" value="Dynein heavy chain, N-terminal domain 2"/>
    <property type="match status" value="1"/>
</dbReference>
<dbReference type="GO" id="GO:0007018">
    <property type="term" value="P:microtubule-based movement"/>
    <property type="evidence" value="ECO:0007669"/>
    <property type="project" value="InterPro"/>
</dbReference>
<dbReference type="Gene3D" id="1.20.58.1120">
    <property type="match status" value="1"/>
</dbReference>
<feature type="coiled-coil region" evidence="14">
    <location>
        <begin position="2546"/>
        <end position="2580"/>
    </location>
</feature>
<proteinExistence type="inferred from homology"/>
<evidence type="ECO:0000256" key="2">
    <source>
        <dbReference type="ARBA" id="ARBA00008887"/>
    </source>
</evidence>
<keyword evidence="5" id="KW-0677">Repeat</keyword>
<dbReference type="Pfam" id="PF12774">
    <property type="entry name" value="AAA_6"/>
    <property type="match status" value="1"/>
</dbReference>
<evidence type="ECO:0000259" key="21">
    <source>
        <dbReference type="Pfam" id="PF17857"/>
    </source>
</evidence>
<dbReference type="InterPro" id="IPR026983">
    <property type="entry name" value="DHC"/>
</dbReference>
<dbReference type="GO" id="GO:0045505">
    <property type="term" value="F:dynein intermediate chain binding"/>
    <property type="evidence" value="ECO:0007669"/>
    <property type="project" value="InterPro"/>
</dbReference>
<sequence>MSSNNQLEIAPPLITSDQVDNTLKENDVKTIRGTLISQVEANRQKSKRLKQLVEERRATVDGRHLYIIQTLAQAIRLEVQLITDTLLMDDKWSEFDEFFQAKGSKRLLFYYQEAVGQTRKRIFIATGTHEVLRGTCFIFLRITDKAITTANIGTEVSFQQLDATEGRLFESVQNYLEKLALPVFEGLGESDTIEKSLSETINMEEFVAVLRRYLDALSSARENMSDKLDLTAGQESETAIQIINTNEIENIIDSSETMDRLIRLVEKWVNQIEQILNQSDQVRRESDDVGPSAELTYWRARLVRFTNLIEEMRNPSIQAIISTLHYAKARVIKHWRQLDDRIINGVNEAKDNLKYLFTLDNFFGSFSNTNPSKIRQQLPVLLNAIRMIYSISEYYNNSERMTSLFIKITNQMVVACRKYVTDGVSRIWDLPRNTLLDRINECIQLNVEYQENFRKVRHRLQENPSGRQFDFSENYIFGKFDVYTSRLKKILIILENIDNFNVLLDFKAEGIDPIVVRYKTFYDNLHKRNFDGADQIKRDFDRDLDEYKSQFDTIAQQLRDFLDAWFKQPAPVERQLRILEKFEQIKCCQLDLSAKYELVIKNYANELEMVRQLYEKQKNDPPIARNMTSIAGKMFWARHLYKQIEIPMERFKEKCPDVLWGHEGQKCVKNFNRIAEALVQFELIYYHHWCQTIENVHSSLSSSLIVRDPDTERYYVNFDLAILELVHEARYISSLGFNIPSVASRLLIQEIMLKQRHNILQELLNAIEETWASVPNVLLPLFQPFRDKLCQALNAGICQLNWNSTSIDDFVKKVSHELESLKLLIKRTSDILNCRIEDVFEEMAETNLCDLPDDDQVTLDQFIQITETTVANAAENLSIKSHLIEMAVNEMLDLIKTDLDENQLKNLSSEQGYECISQDRRRGRCLECKPCIYFTFLNQFTQRNTEALVKCTRNTLDSLKLRIQPITLKFHQEHATEKEGRKTPLFKVNLILSIPNVVMQPSLDELQTGLHKSMSIILKMTQNVQPWQHMILTQKQQQKELDQLAELQGEEAKLSSSPIKPLHRIIAEHKDVVKISIQLNTIFNAFKEEIQKVSNTYNEFSDLWTTDPQTVVSEFMKTEPILSEINGQMNYYSKMEKLIELIPSSTQVGSLVFKSNDLKDNLIRECRNWRRVYGQALNQRCATEMNKILEQFDNLSKRLSRPIKDLDDVREQMAALSDLRASEIQFDMTIGPIEESYALLNRYELYFNDGNAERVDALSYGFSKLKVQSQQVQDHLLEIQPTFKNELINGVEIYKQDLNVFTSEYDTAGPMEPGIIPREASDRLSLYQARFDDLWRKYQTYSGGEELFGIPITDYPDLQRIRKELNLLQKLYQLYDSVLDTVSGYYDIQWTDVDIDLINQQLLDFQNRCRKLPKALKEWQAYTELSKTIDDFNETCPLLEMMTNKAMATRHWERIEELTKHKFDVESDNFLLRNIMEAPLLKYKEDIEDICISAVKEKDIEAKLKTVMNDWSSQNFQFSLFKTRGELLLKGDSINEVVTLMEDSLMLLGSLLSNRYNAPFKPKIQEWVQKLTTTSEIIDNWLQVQNLWIYLEAVFVGGDIAKQLPQEAKRFGNIDKSWQRIIQRAHEIPNVVNCCTGDDTLSQLLPHLLEQLELCQKSLTGYLEKKRLIFPRFFFVSDPALLEILGQASDSHTIQAHLLNVFDNTKSVTFDDKVYDKILAVNSQEGETIQLVNQVMAQGNVEVWLGELLQTSRNSLHSVIRSAYFAINDQQFNLLEFENSYPAQVGLLGIQMLWTRDAQEALRQAKNDRKIMNTTNYFFLEILNELIGVTTQELSKIDRTKYETLITIHVHQRDIFNDLVTMRVKSPKDFEWLKQSRFYFNEENDQCIVSITDVDFIYQNEFLGCTDRLVITPLTDRCYITLAQALGMSLGGAPAGPAGTGKTETTKDMGRCLGKYVVVFNCSDQMDYRGLGRIYKGLAQSGSWGCFDEFNRIELPVLSVAAQQIAIVLTCKKERKPQFIFTDGDTVDMDPEFGIFLTMFVAAMIHPGGGRNDIPQRLKRQFNIFNCTLPSNASMDKVFGSLGLGHFCSERGFSSDVIKTVQCLVPATRKLWQRVKAKMLPTPAKFHYVFNLRDVSRIWQGMLRTTSDVITNPSILLALWQHECTRVTADRFTEHSDREWFDKTLKQVGIEECGALANQTDWTDPYFVDFLRDAAEATGEETDDADFEAPKIYEPIISLEQLSNRLQMLMQMYNEAIRGSKLDLVFFKDAMIHLVKISRVIRTPKGHALLVGVGGSGKQSLTRLASFIAGYKTFQITLSRSYNVSNLIEDLKYLYRTAGHQGQGITFLFTDNEIKDESFLEYLNNMLSSGEIANLFARDEMDEILQELVGPMKREFPRRPITNETLAEYYSSRITQNLHVVLCFSPVGQKFRNRSLKFPGLISGCTMDWFQRWPKDALIAVSNHFLSTFDIVCTPNVKKAVVQTMGVFQDLVAESCTDYFQRFRRQTHVTPKSYLSFINGYMEIYKMKHNEIGQLAERMNTGLKKLVEATESVNELSKELVEKEKELAIANKKSEEVLTQVTVQATAAQKVKTQVQIVKDKAQVLVDGISVDKASAEMKLEAAKPALMEAEAALETIKPTHISTVRKLGRPPHLIMRIMDCVLLLFQKRLDTVTPDPERPCPKPSWNEALKLMGGANFLNGLLNFPKDTINEETVELMLPYFEMDDFNMEQAKRVCGDVAGLCSWTKAMASFFAVNKEVLPLKSMLALQEKRLEGALSELAVAQGQLDEKQRELDLVQAEYDRAMADKQKLLDEADGCRRKMSNATALIEGLAGERIRWTEASQTFEEQINRLVGDVLLATGFLSYTGPFNQDFRNLLNQNWRRELVQNKIPFSDDINYITMLVDNATLSEWSVQGLPNDELSIQNGLIVTRAKRYPLLIDPQGQGKAWLRRKEAENELQITSLNHKYFRTHLEDSLSLGRPLLIEDVGEDLDPALDNVLEKNFIKSGSTYKVKIGDKECDIMSGFRLYITTKLPNPSYTPEIYAKTSIIDFTVTIRGLEDQLLGLVILTEKKELETERTKLLEDVATNRRKMKELEDNLLYRLTTTEGSLVEDESLIEMLNVTKMTSNEVREKLNVAVDTEVKINAAREEYRPVASRGSLLYFLIVEMSMVNVMYQTSLRQFLGLFDISMARSQKSPQMQKRIANIIDYLTFEVYRYTARGFYEVDKFTFTVLLTLKIAMHMKEVKPEEFQIFIKGGAALDLNAVAPKPKKWIQDITWLNLIELSKLNQFNQLPDQVTSSDRVC</sequence>
<evidence type="ECO:0000256" key="10">
    <source>
        <dbReference type="ARBA" id="ARBA00023069"/>
    </source>
</evidence>
<dbReference type="Pfam" id="PF12781">
    <property type="entry name" value="AAA_9"/>
    <property type="match status" value="1"/>
</dbReference>
<evidence type="ECO:0000259" key="20">
    <source>
        <dbReference type="Pfam" id="PF12781"/>
    </source>
</evidence>
<dbReference type="InterPro" id="IPR035699">
    <property type="entry name" value="AAA_6"/>
</dbReference>
<dbReference type="GO" id="GO:0097729">
    <property type="term" value="C:9+2 motile cilium"/>
    <property type="evidence" value="ECO:0007669"/>
    <property type="project" value="UniProtKB-ARBA"/>
</dbReference>
<dbReference type="FunFam" id="1.10.287.2620:FF:000003">
    <property type="entry name" value="Dynein, axonemal, heavy chain 5"/>
    <property type="match status" value="1"/>
</dbReference>
<dbReference type="FunFam" id="3.20.180.20:FF:000001">
    <property type="entry name" value="Dynein axonemal heavy chain 5"/>
    <property type="match status" value="1"/>
</dbReference>
<dbReference type="Pfam" id="PF12777">
    <property type="entry name" value="MT"/>
    <property type="match status" value="1"/>
</dbReference>
<dbReference type="InterPro" id="IPR042228">
    <property type="entry name" value="Dynein_linker_3"/>
</dbReference>
<dbReference type="GO" id="GO:0005858">
    <property type="term" value="C:axonemal dynein complex"/>
    <property type="evidence" value="ECO:0007669"/>
    <property type="project" value="TreeGrafter"/>
</dbReference>
<dbReference type="Gene3D" id="1.20.920.20">
    <property type="match status" value="1"/>
</dbReference>
<feature type="coiled-coil region" evidence="14">
    <location>
        <begin position="3072"/>
        <end position="3099"/>
    </location>
</feature>
<evidence type="ECO:0000256" key="14">
    <source>
        <dbReference type="SAM" id="Coils"/>
    </source>
</evidence>
<feature type="domain" description="Dynein heavy chain AAA module D4" evidence="19">
    <location>
        <begin position="2262"/>
        <end position="2523"/>
    </location>
</feature>
<dbReference type="Pfam" id="PF08393">
    <property type="entry name" value="DHC_N2"/>
    <property type="match status" value="1"/>
</dbReference>
<evidence type="ECO:0000256" key="6">
    <source>
        <dbReference type="ARBA" id="ARBA00022741"/>
    </source>
</evidence>
<dbReference type="Pfam" id="PF17857">
    <property type="entry name" value="AAA_lid_1"/>
    <property type="match status" value="1"/>
</dbReference>
<organism evidence="22 23">
    <name type="scientific">Schistosoma margrebowiei</name>
    <dbReference type="NCBI Taxonomy" id="48269"/>
    <lineage>
        <taxon>Eukaryota</taxon>
        <taxon>Metazoa</taxon>
        <taxon>Spiralia</taxon>
        <taxon>Lophotrochozoa</taxon>
        <taxon>Platyhelminthes</taxon>
        <taxon>Trematoda</taxon>
        <taxon>Digenea</taxon>
        <taxon>Strigeidida</taxon>
        <taxon>Schistosomatoidea</taxon>
        <taxon>Schistosomatidae</taxon>
        <taxon>Schistosoma</taxon>
    </lineage>
</organism>
<dbReference type="FunFam" id="3.40.50.300:FF:000063">
    <property type="entry name" value="dynein heavy chain 6, axonemal"/>
    <property type="match status" value="1"/>
</dbReference>
<keyword evidence="9 14" id="KW-0175">Coiled coil</keyword>
<dbReference type="FunFam" id="1.20.920.20:FF:000004">
    <property type="entry name" value="Dynein axonemal heavy chain 5"/>
    <property type="match status" value="1"/>
</dbReference>
<evidence type="ECO:0000259" key="19">
    <source>
        <dbReference type="Pfam" id="PF12780"/>
    </source>
</evidence>
<dbReference type="GO" id="GO:0051959">
    <property type="term" value="F:dynein light intermediate chain binding"/>
    <property type="evidence" value="ECO:0007669"/>
    <property type="project" value="InterPro"/>
</dbReference>
<evidence type="ECO:0000256" key="13">
    <source>
        <dbReference type="ARBA" id="ARBA00023273"/>
    </source>
</evidence>
<evidence type="ECO:0000256" key="11">
    <source>
        <dbReference type="ARBA" id="ARBA00023175"/>
    </source>
</evidence>
<feature type="coiled-coil region" evidence="14">
    <location>
        <begin position="258"/>
        <end position="285"/>
    </location>
</feature>
<keyword evidence="11" id="KW-0505">Motor protein</keyword>
<dbReference type="InterPro" id="IPR027417">
    <property type="entry name" value="P-loop_NTPase"/>
</dbReference>
<accession>A0AA84ZCM6</accession>
<dbReference type="Gene3D" id="3.20.180.20">
    <property type="entry name" value="Dynein heavy chain, N-terminal domain 2"/>
    <property type="match status" value="1"/>
</dbReference>
<dbReference type="InterPro" id="IPR024317">
    <property type="entry name" value="Dynein_heavy_chain_D4_dom"/>
</dbReference>
<dbReference type="InterPro" id="IPR013594">
    <property type="entry name" value="Dynein_heavy_tail"/>
</dbReference>
<feature type="domain" description="Dynein heavy chain ATP-binding dynein motor region" evidence="20">
    <location>
        <begin position="2911"/>
        <end position="3131"/>
    </location>
</feature>
<dbReference type="FunFam" id="1.20.58.1120:FF:000004">
    <property type="entry name" value="Dynein axonemal heavy chain 5"/>
    <property type="match status" value="1"/>
</dbReference>
<evidence type="ECO:0000256" key="9">
    <source>
        <dbReference type="ARBA" id="ARBA00023054"/>
    </source>
</evidence>
<keyword evidence="8" id="KW-0243">Dynein</keyword>
<evidence type="ECO:0000256" key="4">
    <source>
        <dbReference type="ARBA" id="ARBA00022701"/>
    </source>
</evidence>
<keyword evidence="7" id="KW-0067">ATP-binding</keyword>
<feature type="domain" description="Dynein heavy chain coiled coil stalk" evidence="18">
    <location>
        <begin position="2537"/>
        <end position="2883"/>
    </location>
</feature>
<evidence type="ECO:0000259" key="17">
    <source>
        <dbReference type="Pfam" id="PF12774"/>
    </source>
</evidence>
<keyword evidence="12" id="KW-0206">Cytoskeleton</keyword>
<dbReference type="InterPro" id="IPR042222">
    <property type="entry name" value="Dynein_2_N"/>
</dbReference>
<name>A0AA84ZCM6_9TREM</name>
<keyword evidence="6" id="KW-0547">Nucleotide-binding</keyword>
<dbReference type="PANTHER" id="PTHR46532:SF13">
    <property type="entry name" value="CYTOPLASMIC DYNEIN 1 HEAVY CHAIN 1"/>
    <property type="match status" value="1"/>
</dbReference>
<feature type="coiled-coil region" evidence="14">
    <location>
        <begin position="2773"/>
        <end position="2814"/>
    </location>
</feature>
<keyword evidence="10" id="KW-0969">Cilium</keyword>